<dbReference type="RefSeq" id="WP_153471648.1">
    <property type="nucleotide sequence ID" value="NZ_WBOF01000007.1"/>
</dbReference>
<reference evidence="2 3" key="1">
    <citation type="submission" date="2019-09" db="EMBL/GenBank/DDBJ databases">
        <title>Genome Sequences of Streptomyces kaniharaensis ATCC 21070.</title>
        <authorList>
            <person name="Zhu W."/>
            <person name="De Crecy-Lagard V."/>
            <person name="Richards N.G."/>
        </authorList>
    </citation>
    <scope>NUCLEOTIDE SEQUENCE [LARGE SCALE GENOMIC DNA]</scope>
    <source>
        <strain evidence="2 3">SF-557</strain>
    </source>
</reference>
<feature type="transmembrane region" description="Helical" evidence="1">
    <location>
        <begin position="60"/>
        <end position="77"/>
    </location>
</feature>
<gene>
    <name evidence="2" type="ORF">F7Q99_38270</name>
</gene>
<evidence type="ECO:0000313" key="3">
    <source>
        <dbReference type="Proteomes" id="UP000450000"/>
    </source>
</evidence>
<evidence type="ECO:0000256" key="1">
    <source>
        <dbReference type="SAM" id="Phobius"/>
    </source>
</evidence>
<dbReference type="OrthoDB" id="9883851at2"/>
<keyword evidence="1" id="KW-0812">Transmembrane</keyword>
<dbReference type="AlphaFoldDB" id="A0A6N7L2Q0"/>
<keyword evidence="1" id="KW-0472">Membrane</keyword>
<dbReference type="EMBL" id="WBOF01000007">
    <property type="protein sequence ID" value="MQS17881.1"/>
    <property type="molecule type" value="Genomic_DNA"/>
</dbReference>
<proteinExistence type="predicted"/>
<organism evidence="2 3">
    <name type="scientific">Streptomyces kaniharaensis</name>
    <dbReference type="NCBI Taxonomy" id="212423"/>
    <lineage>
        <taxon>Bacteria</taxon>
        <taxon>Bacillati</taxon>
        <taxon>Actinomycetota</taxon>
        <taxon>Actinomycetes</taxon>
        <taxon>Kitasatosporales</taxon>
        <taxon>Streptomycetaceae</taxon>
        <taxon>Streptomyces</taxon>
    </lineage>
</organism>
<dbReference type="Proteomes" id="UP000450000">
    <property type="component" value="Unassembled WGS sequence"/>
</dbReference>
<sequence length="78" mass="8768">MFAIERDARIAVLRKTHYERSQTLVNVPVGTRSHGRLLVECEDISDEIDRLKRCINIPRSVAMTVPVLLAVLVLALVS</sequence>
<keyword evidence="3" id="KW-1185">Reference proteome</keyword>
<comment type="caution">
    <text evidence="2">The sequence shown here is derived from an EMBL/GenBank/DDBJ whole genome shotgun (WGS) entry which is preliminary data.</text>
</comment>
<name>A0A6N7L2Q0_9ACTN</name>
<protein>
    <submittedName>
        <fullName evidence="2">Uncharacterized protein</fullName>
    </submittedName>
</protein>
<accession>A0A6N7L2Q0</accession>
<evidence type="ECO:0000313" key="2">
    <source>
        <dbReference type="EMBL" id="MQS17881.1"/>
    </source>
</evidence>
<keyword evidence="1" id="KW-1133">Transmembrane helix</keyword>